<comment type="caution">
    <text evidence="1">The sequence shown here is derived from an EMBL/GenBank/DDBJ whole genome shotgun (WGS) entry which is preliminary data.</text>
</comment>
<protein>
    <recommendedName>
        <fullName evidence="3">DUF1800 domain-containing protein</fullName>
    </recommendedName>
</protein>
<keyword evidence="2" id="KW-1185">Reference proteome</keyword>
<evidence type="ECO:0000313" key="2">
    <source>
        <dbReference type="Proteomes" id="UP000238220"/>
    </source>
</evidence>
<gene>
    <name evidence="1" type="ORF">C3942_01865</name>
</gene>
<dbReference type="InterPro" id="IPR006311">
    <property type="entry name" value="TAT_signal"/>
</dbReference>
<accession>A0A2S5TL01</accession>
<evidence type="ECO:0008006" key="3">
    <source>
        <dbReference type="Google" id="ProtNLM"/>
    </source>
</evidence>
<proteinExistence type="predicted"/>
<dbReference type="AlphaFoldDB" id="A0A2S5TL01"/>
<dbReference type="Pfam" id="PF08811">
    <property type="entry name" value="DUF1800"/>
    <property type="match status" value="1"/>
</dbReference>
<dbReference type="Proteomes" id="UP000238220">
    <property type="component" value="Unassembled WGS sequence"/>
</dbReference>
<organism evidence="1 2">
    <name type="scientific">Solimonas fluminis</name>
    <dbReference type="NCBI Taxonomy" id="2086571"/>
    <lineage>
        <taxon>Bacteria</taxon>
        <taxon>Pseudomonadati</taxon>
        <taxon>Pseudomonadota</taxon>
        <taxon>Gammaproteobacteria</taxon>
        <taxon>Nevskiales</taxon>
        <taxon>Nevskiaceae</taxon>
        <taxon>Solimonas</taxon>
    </lineage>
</organism>
<dbReference type="InterPro" id="IPR014917">
    <property type="entry name" value="DUF1800"/>
</dbReference>
<evidence type="ECO:0000313" key="1">
    <source>
        <dbReference type="EMBL" id="PPE75665.1"/>
    </source>
</evidence>
<dbReference type="EMBL" id="PSNW01000001">
    <property type="protein sequence ID" value="PPE75665.1"/>
    <property type="molecule type" value="Genomic_DNA"/>
</dbReference>
<dbReference type="OrthoDB" id="9772295at2"/>
<dbReference type="PROSITE" id="PS51318">
    <property type="entry name" value="TAT"/>
    <property type="match status" value="1"/>
</dbReference>
<reference evidence="1 2" key="1">
    <citation type="submission" date="2018-02" db="EMBL/GenBank/DDBJ databases">
        <title>Genome sequencing of Solimonas sp. HR-BB.</title>
        <authorList>
            <person name="Lee Y."/>
            <person name="Jeon C.O."/>
        </authorList>
    </citation>
    <scope>NUCLEOTIDE SEQUENCE [LARGE SCALE GENOMIC DNA]</scope>
    <source>
        <strain evidence="1 2">HR-BB</strain>
    </source>
</reference>
<sequence>MGRDPAANPGPPSAGSFRMLTMNRRAFLEAAGYTSAAGLLGGFWQQAHAMTPAEVAGTDQDLHLLRRISFGPTDTALARVRRIGRAAYIEEQLAARDLPTGLLAAALYPRIDTAGAGIYLTSLTGGNPEGHILDLQSAALYKALFSTAQLFEVMVDFWNDHFNTYIRKNPVPLKIDFDRAAIRPHAMGNFKTLLKKTVRSADMLHYLDNWLNRKGQINENYARELLELHTMGKGNYSEADMKALARILSGLGYISDLPLSVALYGTVQFNAAQHDTGQKTFLGQNFPAGGGQAEIDRALDLILAHPATAKHIAGKLCGRFVSDNPPASLVNAVAATFTATGGDIKSMLRQILNSPEFAASAGAKLKRPQDAMIGALRACGINRVDHLLGIDLFGIPIANPAGLLFTSLGKAGHAPFMWAAPNGYPDTADYWGNTNSMLYQQKYLVKLVEGVSYSYILARPLILLQGGQSVAGNVTRAKTPRQAVENAVANLLFQKLPASVHALAVSFVAQEASPDAVMDAATLERRVKGLVFALLASPWFLLR</sequence>
<name>A0A2S5TL01_9GAMM</name>